<keyword evidence="4" id="KW-0449">Lipoprotein</keyword>
<dbReference type="EMBL" id="WOFE01000001">
    <property type="protein sequence ID" value="MBM5570935.1"/>
    <property type="molecule type" value="Genomic_DNA"/>
</dbReference>
<dbReference type="InterPro" id="IPR011220">
    <property type="entry name" value="UCP028205"/>
</dbReference>
<evidence type="ECO:0000259" key="3">
    <source>
        <dbReference type="Pfam" id="PF17131"/>
    </source>
</evidence>
<dbReference type="InterPro" id="IPR033399">
    <property type="entry name" value="TP_0789-like"/>
</dbReference>
<reference evidence="4 5" key="1">
    <citation type="submission" date="2019-11" db="EMBL/GenBank/DDBJ databases">
        <title>Novel Deefgea species.</title>
        <authorList>
            <person name="Han J.-H."/>
        </authorList>
    </citation>
    <scope>NUCLEOTIDE SEQUENCE [LARGE SCALE GENOMIC DNA]</scope>
    <source>
        <strain evidence="4 5">LMG 24817</strain>
    </source>
</reference>
<feature type="chain" id="PRO_5047525863" evidence="2">
    <location>
        <begin position="23"/>
        <end position="259"/>
    </location>
</feature>
<proteinExistence type="predicted"/>
<accession>A0ABS2C9X8</accession>
<dbReference type="CDD" id="cd16329">
    <property type="entry name" value="LolA_like"/>
    <property type="match status" value="1"/>
</dbReference>
<dbReference type="InterPro" id="IPR029046">
    <property type="entry name" value="LolA/LolB/LppX"/>
</dbReference>
<evidence type="ECO:0000313" key="4">
    <source>
        <dbReference type="EMBL" id="MBM5570935.1"/>
    </source>
</evidence>
<keyword evidence="5" id="KW-1185">Reference proteome</keyword>
<comment type="caution">
    <text evidence="4">The sequence shown here is derived from an EMBL/GenBank/DDBJ whole genome shotgun (WGS) entry which is preliminary data.</text>
</comment>
<sequence length="259" mass="29482">MNKFIMLLCSHFLLLVAAQALAASPNAQSILSASDAIRNPDQPFGLTSTLIEYRNGKQIDTSTLAIYARADKQSGQFRNLIRFVAPQRDAGKLMLKNGNDLWFFDPANKASIRISPQQRLLGQAANGDVMTVNLAVDYHAQLASEEEIQDGEKKTRAAYLLTLTAKNPEVTYHRIDYWVDRLSFRPIKAKFYSASDRLLKTAYYRKFDQQLGQERPTETVIIDGLDPQWVTVLRSSDFAFRDVPESWLQRDFLPRFKAE</sequence>
<dbReference type="Pfam" id="PF17131">
    <property type="entry name" value="LolA_like"/>
    <property type="match status" value="1"/>
</dbReference>
<dbReference type="Gene3D" id="2.50.20.10">
    <property type="entry name" value="Lipoprotein localisation LolA/LolB/LppX"/>
    <property type="match status" value="1"/>
</dbReference>
<dbReference type="PIRSF" id="PIRSF028205">
    <property type="entry name" value="UCP028205"/>
    <property type="match status" value="1"/>
</dbReference>
<gene>
    <name evidence="4" type="ORF">GM173_04995</name>
</gene>
<evidence type="ECO:0000313" key="5">
    <source>
        <dbReference type="Proteomes" id="UP001195660"/>
    </source>
</evidence>
<evidence type="ECO:0000256" key="1">
    <source>
        <dbReference type="ARBA" id="ARBA00022729"/>
    </source>
</evidence>
<dbReference type="RefSeq" id="WP_239078250.1">
    <property type="nucleotide sequence ID" value="NZ_WOFE01000001.1"/>
</dbReference>
<dbReference type="Proteomes" id="UP001195660">
    <property type="component" value="Unassembled WGS sequence"/>
</dbReference>
<feature type="domain" description="Uncharacterized protein TP-0789" evidence="3">
    <location>
        <begin position="78"/>
        <end position="254"/>
    </location>
</feature>
<dbReference type="SUPFAM" id="SSF89392">
    <property type="entry name" value="Prokaryotic lipoproteins and lipoprotein localization factors"/>
    <property type="match status" value="1"/>
</dbReference>
<protein>
    <submittedName>
        <fullName evidence="4">Outer membrane lipoprotein-sorting protein</fullName>
    </submittedName>
</protein>
<name>A0ABS2C9X8_9NEIS</name>
<organism evidence="4 5">
    <name type="scientific">Deefgea chitinilytica</name>
    <dbReference type="NCBI Taxonomy" id="570276"/>
    <lineage>
        <taxon>Bacteria</taxon>
        <taxon>Pseudomonadati</taxon>
        <taxon>Pseudomonadota</taxon>
        <taxon>Betaproteobacteria</taxon>
        <taxon>Neisseriales</taxon>
        <taxon>Chitinibacteraceae</taxon>
        <taxon>Deefgea</taxon>
    </lineage>
</organism>
<feature type="signal peptide" evidence="2">
    <location>
        <begin position="1"/>
        <end position="22"/>
    </location>
</feature>
<keyword evidence="1 2" id="KW-0732">Signal</keyword>
<evidence type="ECO:0000256" key="2">
    <source>
        <dbReference type="SAM" id="SignalP"/>
    </source>
</evidence>